<gene>
    <name evidence="1" type="ORF">RRF57_012807</name>
</gene>
<reference evidence="1 2" key="1">
    <citation type="submission" date="2023-10" db="EMBL/GenBank/DDBJ databases">
        <title>Draft genome sequence of Xylaria bambusicola isolate GMP-LS, the root and basal stem rot pathogen of sugarcane in Indonesia.</title>
        <authorList>
            <person name="Selvaraj P."/>
            <person name="Muralishankar V."/>
            <person name="Muruganantham S."/>
            <person name="Sp S."/>
            <person name="Haryani S."/>
            <person name="Lau K.J.X."/>
            <person name="Naqvi N.I."/>
        </authorList>
    </citation>
    <scope>NUCLEOTIDE SEQUENCE [LARGE SCALE GENOMIC DNA]</scope>
    <source>
        <strain evidence="1">GMP-LS</strain>
    </source>
</reference>
<evidence type="ECO:0000313" key="2">
    <source>
        <dbReference type="Proteomes" id="UP001305414"/>
    </source>
</evidence>
<proteinExistence type="predicted"/>
<name>A0AAN7UQD6_9PEZI</name>
<keyword evidence="2" id="KW-1185">Reference proteome</keyword>
<comment type="caution">
    <text evidence="1">The sequence shown here is derived from an EMBL/GenBank/DDBJ whole genome shotgun (WGS) entry which is preliminary data.</text>
</comment>
<evidence type="ECO:0000313" key="1">
    <source>
        <dbReference type="EMBL" id="KAK5637095.1"/>
    </source>
</evidence>
<dbReference type="Proteomes" id="UP001305414">
    <property type="component" value="Unassembled WGS sequence"/>
</dbReference>
<organism evidence="1 2">
    <name type="scientific">Xylaria bambusicola</name>
    <dbReference type="NCBI Taxonomy" id="326684"/>
    <lineage>
        <taxon>Eukaryota</taxon>
        <taxon>Fungi</taxon>
        <taxon>Dikarya</taxon>
        <taxon>Ascomycota</taxon>
        <taxon>Pezizomycotina</taxon>
        <taxon>Sordariomycetes</taxon>
        <taxon>Xylariomycetidae</taxon>
        <taxon>Xylariales</taxon>
        <taxon>Xylariaceae</taxon>
        <taxon>Xylaria</taxon>
    </lineage>
</organism>
<dbReference type="EMBL" id="JAWHQM010000091">
    <property type="protein sequence ID" value="KAK5637095.1"/>
    <property type="molecule type" value="Genomic_DNA"/>
</dbReference>
<accession>A0AAN7UQD6</accession>
<sequence>MPSLRCAATSQHKSRTLWKHLAGDEVQLHWKILKGGPIWMVRPSQGHDDSELLTKETLLQLQRVANTVVPNSNPTCLGRALLAAEAQQKALDVVWP</sequence>
<protein>
    <submittedName>
        <fullName evidence="1">Uncharacterized protein</fullName>
    </submittedName>
</protein>
<dbReference type="AlphaFoldDB" id="A0AAN7UQD6"/>